<comment type="caution">
    <text evidence="1">The sequence shown here is derived from an EMBL/GenBank/DDBJ whole genome shotgun (WGS) entry which is preliminary data.</text>
</comment>
<keyword evidence="2" id="KW-1185">Reference proteome</keyword>
<sequence length="95" mass="11344">MDEDEYSIRRVIIRVGVKEGQRKRMKTSKQVNPSYGYLFYLSLTNENIKNFRRKKSDKFNNNIGSVYNLDDNDDMVMMTSFILNKDNNVNMNQKY</sequence>
<accession>A0ABQ8XJL5</accession>
<dbReference type="Proteomes" id="UP001150062">
    <property type="component" value="Unassembled WGS sequence"/>
</dbReference>
<dbReference type="EMBL" id="JAOAOG010000289">
    <property type="protein sequence ID" value="KAJ6232674.1"/>
    <property type="molecule type" value="Genomic_DNA"/>
</dbReference>
<evidence type="ECO:0008006" key="3">
    <source>
        <dbReference type="Google" id="ProtNLM"/>
    </source>
</evidence>
<proteinExistence type="predicted"/>
<organism evidence="1 2">
    <name type="scientific">Anaeramoeba flamelloides</name>
    <dbReference type="NCBI Taxonomy" id="1746091"/>
    <lineage>
        <taxon>Eukaryota</taxon>
        <taxon>Metamonada</taxon>
        <taxon>Anaeramoebidae</taxon>
        <taxon>Anaeramoeba</taxon>
    </lineage>
</organism>
<reference evidence="1" key="1">
    <citation type="submission" date="2022-08" db="EMBL/GenBank/DDBJ databases">
        <title>Novel sulfate-reducing endosymbionts in the free-living metamonad Anaeramoeba.</title>
        <authorList>
            <person name="Jerlstrom-Hultqvist J."/>
            <person name="Cepicka I."/>
            <person name="Gallot-Lavallee L."/>
            <person name="Salas-Leiva D."/>
            <person name="Curtis B.A."/>
            <person name="Zahonova K."/>
            <person name="Pipaliya S."/>
            <person name="Dacks J."/>
            <person name="Roger A.J."/>
        </authorList>
    </citation>
    <scope>NUCLEOTIDE SEQUENCE</scope>
    <source>
        <strain evidence="1">Schooner1</strain>
    </source>
</reference>
<evidence type="ECO:0000313" key="1">
    <source>
        <dbReference type="EMBL" id="KAJ6232674.1"/>
    </source>
</evidence>
<gene>
    <name evidence="1" type="ORF">M0813_04633</name>
</gene>
<protein>
    <recommendedName>
        <fullName evidence="3">C2 domain-containing protein</fullName>
    </recommendedName>
</protein>
<evidence type="ECO:0000313" key="2">
    <source>
        <dbReference type="Proteomes" id="UP001150062"/>
    </source>
</evidence>
<name>A0ABQ8XJL5_9EUKA</name>